<accession>A0A0A9EXR1</accession>
<dbReference type="EMBL" id="GBRH01193009">
    <property type="protein sequence ID" value="JAE04887.1"/>
    <property type="molecule type" value="Transcribed_RNA"/>
</dbReference>
<evidence type="ECO:0000313" key="1">
    <source>
        <dbReference type="EMBL" id="JAE04887.1"/>
    </source>
</evidence>
<dbReference type="AlphaFoldDB" id="A0A0A9EXR1"/>
<organism evidence="1">
    <name type="scientific">Arundo donax</name>
    <name type="common">Giant reed</name>
    <name type="synonym">Donax arundinaceus</name>
    <dbReference type="NCBI Taxonomy" id="35708"/>
    <lineage>
        <taxon>Eukaryota</taxon>
        <taxon>Viridiplantae</taxon>
        <taxon>Streptophyta</taxon>
        <taxon>Embryophyta</taxon>
        <taxon>Tracheophyta</taxon>
        <taxon>Spermatophyta</taxon>
        <taxon>Magnoliopsida</taxon>
        <taxon>Liliopsida</taxon>
        <taxon>Poales</taxon>
        <taxon>Poaceae</taxon>
        <taxon>PACMAD clade</taxon>
        <taxon>Arundinoideae</taxon>
        <taxon>Arundineae</taxon>
        <taxon>Arundo</taxon>
    </lineage>
</organism>
<name>A0A0A9EXR1_ARUDO</name>
<reference evidence="1" key="1">
    <citation type="submission" date="2014-09" db="EMBL/GenBank/DDBJ databases">
        <authorList>
            <person name="Magalhaes I.L.F."/>
            <person name="Oliveira U."/>
            <person name="Santos F.R."/>
            <person name="Vidigal T.H.D.A."/>
            <person name="Brescovit A.D."/>
            <person name="Santos A.J."/>
        </authorList>
    </citation>
    <scope>NUCLEOTIDE SEQUENCE</scope>
    <source>
        <tissue evidence="1">Shoot tissue taken approximately 20 cm above the soil surface</tissue>
    </source>
</reference>
<reference evidence="1" key="2">
    <citation type="journal article" date="2015" name="Data Brief">
        <title>Shoot transcriptome of the giant reed, Arundo donax.</title>
        <authorList>
            <person name="Barrero R.A."/>
            <person name="Guerrero F.D."/>
            <person name="Moolhuijzen P."/>
            <person name="Goolsby J.A."/>
            <person name="Tidwell J."/>
            <person name="Bellgard S.E."/>
            <person name="Bellgard M.I."/>
        </authorList>
    </citation>
    <scope>NUCLEOTIDE SEQUENCE</scope>
    <source>
        <tissue evidence="1">Shoot tissue taken approximately 20 cm above the soil surface</tissue>
    </source>
</reference>
<sequence length="84" mass="9203">MLPSGFRRCAAIHSCADFAGERPRIPIGFWPCAPLLRLSRNASPLSPRCRGEVGLCFITMPPHPSRQKDEGGQVLLLSFAHTDS</sequence>
<protein>
    <submittedName>
        <fullName evidence="1">Uncharacterized protein</fullName>
    </submittedName>
</protein>
<proteinExistence type="predicted"/>